<dbReference type="CDD" id="cd19152">
    <property type="entry name" value="AKR_AKR15A"/>
    <property type="match status" value="1"/>
</dbReference>
<feature type="compositionally biased region" description="Low complexity" evidence="1">
    <location>
        <begin position="332"/>
        <end position="373"/>
    </location>
</feature>
<dbReference type="InterPro" id="IPR023210">
    <property type="entry name" value="NADP_OxRdtase_dom"/>
</dbReference>
<protein>
    <submittedName>
        <fullName evidence="3">Predicted oxidoreductase, aryl-alcohol dehydrogenase like protein</fullName>
    </submittedName>
</protein>
<accession>C7MF50</accession>
<dbReference type="GO" id="GO:0016491">
    <property type="term" value="F:oxidoreductase activity"/>
    <property type="evidence" value="ECO:0007669"/>
    <property type="project" value="InterPro"/>
</dbReference>
<feature type="domain" description="NADP-dependent oxidoreductase" evidence="2">
    <location>
        <begin position="22"/>
        <end position="324"/>
    </location>
</feature>
<dbReference type="Pfam" id="PF00248">
    <property type="entry name" value="Aldo_ket_red"/>
    <property type="match status" value="1"/>
</dbReference>
<dbReference type="Gene3D" id="3.20.20.100">
    <property type="entry name" value="NADP-dependent oxidoreductase domain"/>
    <property type="match status" value="1"/>
</dbReference>
<feature type="region of interest" description="Disordered" evidence="1">
    <location>
        <begin position="323"/>
        <end position="373"/>
    </location>
</feature>
<dbReference type="OrthoDB" id="9768851at2"/>
<dbReference type="PANTHER" id="PTHR42686:SF1">
    <property type="entry name" value="GH17980P-RELATED"/>
    <property type="match status" value="1"/>
</dbReference>
<evidence type="ECO:0000313" key="4">
    <source>
        <dbReference type="Proteomes" id="UP000001919"/>
    </source>
</evidence>
<dbReference type="PATRIC" id="fig|446465.5.peg.64"/>
<evidence type="ECO:0000256" key="1">
    <source>
        <dbReference type="SAM" id="MobiDB-lite"/>
    </source>
</evidence>
<dbReference type="Proteomes" id="UP000001919">
    <property type="component" value="Chromosome"/>
</dbReference>
<dbReference type="EMBL" id="CP001643">
    <property type="protein sequence ID" value="ACU83950.1"/>
    <property type="molecule type" value="Genomic_DNA"/>
</dbReference>
<gene>
    <name evidence="3" type="ordered locus">Bfae_00660</name>
</gene>
<dbReference type="InterPro" id="IPR020471">
    <property type="entry name" value="AKR"/>
</dbReference>
<dbReference type="HOGENOM" id="CLU_023205_5_0_11"/>
<dbReference type="eggNOG" id="COG0667">
    <property type="taxonomic scope" value="Bacteria"/>
</dbReference>
<dbReference type="GO" id="GO:0005829">
    <property type="term" value="C:cytosol"/>
    <property type="evidence" value="ECO:0007669"/>
    <property type="project" value="TreeGrafter"/>
</dbReference>
<sequence length="373" mass="39322">MSAGGPAGAPGPSARPVPELPRLGFGAAQLGNLYRPTTDEEADGAVRAAWETGIRYFDTAPHYGLGTSERRLGQRLAAHPREEYLLSTKVGRLLEPGPGTGDDMAHAFAVPDDHVRRWDFSEAGVRRSHAESLERLGLGSVDILFAHDPEEGPTEQAFAEGLPALARMREEGLVRAVGVGSKDAAVLTRAVRTGLIDLVMLSGRYTLLEQDGSRELLEECVRHGVGVVAVSVFNSGLLAQHRVADDATYEYAQAPAEVIAHARELADLAAQHGVTLPDLAVQYPLRHPAVRSVALGMRTAAQVESNAARMQARIPDAAWEAVARLESEHSPPGRGAAADTADDPTAAVDDPAAAGADAATRAASADVAAGERR</sequence>
<dbReference type="SUPFAM" id="SSF51430">
    <property type="entry name" value="NAD(P)-linked oxidoreductase"/>
    <property type="match status" value="1"/>
</dbReference>
<organism evidence="3 4">
    <name type="scientific">Brachybacterium faecium (strain ATCC 43885 / DSM 4810 / JCM 11609 / LMG 19847 / NBRC 14762 / NCIMB 9860 / 6-10)</name>
    <dbReference type="NCBI Taxonomy" id="446465"/>
    <lineage>
        <taxon>Bacteria</taxon>
        <taxon>Bacillati</taxon>
        <taxon>Actinomycetota</taxon>
        <taxon>Actinomycetes</taxon>
        <taxon>Micrococcales</taxon>
        <taxon>Dermabacteraceae</taxon>
        <taxon>Brachybacterium</taxon>
    </lineage>
</organism>
<name>C7MF50_BRAFD</name>
<reference evidence="3 4" key="1">
    <citation type="journal article" date="2009" name="Stand. Genomic Sci.">
        <title>Complete genome sequence of Brachybacterium faecium type strain (Schefferle 6-10).</title>
        <authorList>
            <person name="Lapidus A."/>
            <person name="Pukall R."/>
            <person name="Labuttii K."/>
            <person name="Copeland A."/>
            <person name="Del Rio T.G."/>
            <person name="Nolan M."/>
            <person name="Chen F."/>
            <person name="Lucas S."/>
            <person name="Tice H."/>
            <person name="Cheng J.F."/>
            <person name="Bruce D."/>
            <person name="Goodwin L."/>
            <person name="Pitluck S."/>
            <person name="Rohde M."/>
            <person name="Goker M."/>
            <person name="Pati A."/>
            <person name="Ivanova N."/>
            <person name="Mavrommatis K."/>
            <person name="Chen A."/>
            <person name="Palaniappan K."/>
            <person name="D'haeseleer P."/>
            <person name="Chain P."/>
            <person name="Bristow J."/>
            <person name="Eisen J.A."/>
            <person name="Markowitz V."/>
            <person name="Hugenholtz P."/>
            <person name="Kyrpides N.C."/>
            <person name="Klenk H.P."/>
        </authorList>
    </citation>
    <scope>NUCLEOTIDE SEQUENCE [LARGE SCALE GENOMIC DNA]</scope>
    <source>
        <strain evidence="4">ATCC 43885 / DSM 4810 / JCM 11609 / LMG 19847 / NBRC 14762 / NCIMB 9860 / 6-10</strain>
    </source>
</reference>
<evidence type="ECO:0000313" key="3">
    <source>
        <dbReference type="EMBL" id="ACU83950.1"/>
    </source>
</evidence>
<keyword evidence="4" id="KW-1185">Reference proteome</keyword>
<dbReference type="InterPro" id="IPR036812">
    <property type="entry name" value="NAD(P)_OxRdtase_dom_sf"/>
</dbReference>
<evidence type="ECO:0000259" key="2">
    <source>
        <dbReference type="Pfam" id="PF00248"/>
    </source>
</evidence>
<feature type="region of interest" description="Disordered" evidence="1">
    <location>
        <begin position="1"/>
        <end position="21"/>
    </location>
</feature>
<proteinExistence type="predicted"/>
<dbReference type="PANTHER" id="PTHR42686">
    <property type="entry name" value="GH17980P-RELATED"/>
    <property type="match status" value="1"/>
</dbReference>
<dbReference type="KEGG" id="bfa:Bfae_00660"/>
<dbReference type="STRING" id="446465.Bfae_00660"/>
<dbReference type="AlphaFoldDB" id="C7MF50"/>